<dbReference type="GO" id="GO:0005509">
    <property type="term" value="F:calcium ion binding"/>
    <property type="evidence" value="ECO:0007669"/>
    <property type="project" value="UniProtKB-UniRule"/>
</dbReference>
<feature type="binding site" evidence="6">
    <location>
        <position position="102"/>
    </location>
    <ligand>
        <name>Ca(2+)</name>
        <dbReference type="ChEBI" id="CHEBI:29108"/>
        <label>2</label>
    </ligand>
</feature>
<organism evidence="9 10">
    <name type="scientific">Acipenser ruthenus</name>
    <name type="common">Sterlet sturgeon</name>
    <dbReference type="NCBI Taxonomy" id="7906"/>
    <lineage>
        <taxon>Eukaryota</taxon>
        <taxon>Metazoa</taxon>
        <taxon>Chordata</taxon>
        <taxon>Craniata</taxon>
        <taxon>Vertebrata</taxon>
        <taxon>Euteleostomi</taxon>
        <taxon>Actinopterygii</taxon>
        <taxon>Chondrostei</taxon>
        <taxon>Acipenseriformes</taxon>
        <taxon>Acipenseridae</taxon>
        <taxon>Acipenser</taxon>
    </lineage>
</organism>
<feature type="binding site" evidence="6">
    <location>
        <position position="54"/>
    </location>
    <ligand>
        <name>Ca(2+)</name>
        <dbReference type="ChEBI" id="CHEBI:29108"/>
        <label>1</label>
    </ligand>
</feature>
<dbReference type="Proteomes" id="UP000289886">
    <property type="component" value="Unassembled WGS sequence"/>
</dbReference>
<dbReference type="PRINTS" id="PR01697">
    <property type="entry name" value="PARVALBUMIN"/>
</dbReference>
<feature type="domain" description="EF-hand" evidence="8">
    <location>
        <begin position="78"/>
        <end position="110"/>
    </location>
</feature>
<keyword evidence="4 6" id="KW-0106">Calcium</keyword>
<sequence length="110" mass="12187">MSINDLLKADDITKALAAFKAAESFDHKKFFQMIGLKSKSSEDVKKVFKILDQDASGFIEEDELKHVLKGFDKAGRDLSDKETKTFLKAADKDGDGMIGIDEFAILVAEL</sequence>
<feature type="binding site" evidence="6">
    <location>
        <position position="93"/>
    </location>
    <ligand>
        <name>Ca(2+)</name>
        <dbReference type="ChEBI" id="CHEBI:29108"/>
        <label>2</label>
    </ligand>
</feature>
<dbReference type="InterPro" id="IPR008080">
    <property type="entry name" value="Parvalbumin"/>
</dbReference>
<evidence type="ECO:0000256" key="5">
    <source>
        <dbReference type="ARBA" id="ARBA00023179"/>
    </source>
</evidence>
<keyword evidence="10" id="KW-1185">Reference proteome</keyword>
<dbReference type="SMART" id="SM00054">
    <property type="entry name" value="EFh"/>
    <property type="match status" value="2"/>
</dbReference>
<dbReference type="PROSITE" id="PS50222">
    <property type="entry name" value="EF_HAND_2"/>
    <property type="match status" value="2"/>
</dbReference>
<feature type="binding site" evidence="6">
    <location>
        <position position="63"/>
    </location>
    <ligand>
        <name>Ca(2+)</name>
        <dbReference type="ChEBI" id="CHEBI:29108"/>
        <label>1</label>
    </ligand>
</feature>
<dbReference type="GO" id="GO:0005737">
    <property type="term" value="C:cytoplasm"/>
    <property type="evidence" value="ECO:0007669"/>
    <property type="project" value="TreeGrafter"/>
</dbReference>
<feature type="binding site" evidence="6">
    <location>
        <position position="91"/>
    </location>
    <ligand>
        <name>Ca(2+)</name>
        <dbReference type="ChEBI" id="CHEBI:29108"/>
        <label>2</label>
    </ligand>
</feature>
<comment type="similarity">
    <text evidence="1 7">Belongs to the parvalbumin family.</text>
</comment>
<feature type="binding site" evidence="6">
    <location>
        <position position="95"/>
    </location>
    <ligand>
        <name>Ca(2+)</name>
        <dbReference type="ChEBI" id="CHEBI:29108"/>
        <label>2</label>
    </ligand>
</feature>
<proteinExistence type="inferred from homology"/>
<name>A0A444UY07_ACIRT</name>
<dbReference type="FunFam" id="1.10.238.10:FF:000060">
    <property type="entry name" value="Parvalbumin, thymic"/>
    <property type="match status" value="1"/>
</dbReference>
<protein>
    <recommendedName>
        <fullName evidence="7">Parvalbumin</fullName>
    </recommendedName>
</protein>
<feature type="binding site" evidence="6">
    <location>
        <position position="52"/>
    </location>
    <ligand>
        <name>Ca(2+)</name>
        <dbReference type="ChEBI" id="CHEBI:29108"/>
        <label>1</label>
    </ligand>
</feature>
<dbReference type="Pfam" id="PF13499">
    <property type="entry name" value="EF-hand_7"/>
    <property type="match status" value="1"/>
</dbReference>
<evidence type="ECO:0000256" key="6">
    <source>
        <dbReference type="PIRSR" id="PIRSR608080-1"/>
    </source>
</evidence>
<evidence type="ECO:0000256" key="7">
    <source>
        <dbReference type="RuleBase" id="RU368048"/>
    </source>
</evidence>
<dbReference type="PROSITE" id="PS00018">
    <property type="entry name" value="EF_HAND_1"/>
    <property type="match status" value="2"/>
</dbReference>
<feature type="binding site" evidence="6">
    <location>
        <position position="58"/>
    </location>
    <ligand>
        <name>Ca(2+)</name>
        <dbReference type="ChEBI" id="CHEBI:29108"/>
        <label>1</label>
    </ligand>
</feature>
<evidence type="ECO:0000256" key="1">
    <source>
        <dbReference type="ARBA" id="ARBA00009753"/>
    </source>
</evidence>
<dbReference type="InterPro" id="IPR002048">
    <property type="entry name" value="EF_hand_dom"/>
</dbReference>
<comment type="function">
    <text evidence="7">In muscle, parvalbumin is thought to be involved in relaxation after contraction. It binds two calcium ions.</text>
</comment>
<dbReference type="InterPro" id="IPR011992">
    <property type="entry name" value="EF-hand-dom_pair"/>
</dbReference>
<dbReference type="EMBL" id="SCEB01005207">
    <property type="protein sequence ID" value="RXM93073.1"/>
    <property type="molecule type" value="Genomic_DNA"/>
</dbReference>
<dbReference type="PANTHER" id="PTHR11653:SF2">
    <property type="entry name" value="PARVALBUMIN ALPHA"/>
    <property type="match status" value="1"/>
</dbReference>
<evidence type="ECO:0000259" key="8">
    <source>
        <dbReference type="PROSITE" id="PS50222"/>
    </source>
</evidence>
<evidence type="ECO:0000256" key="3">
    <source>
        <dbReference type="ARBA" id="ARBA00022737"/>
    </source>
</evidence>
<reference evidence="9 10" key="1">
    <citation type="submission" date="2019-01" db="EMBL/GenBank/DDBJ databases">
        <title>Draft Genome and Complete Hox-Cluster Characterization of the Sterlet Sturgeon (Acipenser ruthenus).</title>
        <authorList>
            <person name="Wei Q."/>
        </authorList>
    </citation>
    <scope>NUCLEOTIDE SEQUENCE [LARGE SCALE GENOMIC DNA]</scope>
    <source>
        <strain evidence="9">WHYD16114868_AA</strain>
        <tissue evidence="9">Blood</tissue>
    </source>
</reference>
<dbReference type="PANTHER" id="PTHR11653">
    <property type="entry name" value="PARVALBUMIN ALPHA"/>
    <property type="match status" value="1"/>
</dbReference>
<evidence type="ECO:0000313" key="10">
    <source>
        <dbReference type="Proteomes" id="UP000289886"/>
    </source>
</evidence>
<accession>A0A444UY07</accession>
<evidence type="ECO:0000256" key="2">
    <source>
        <dbReference type="ARBA" id="ARBA00022723"/>
    </source>
</evidence>
<feature type="domain" description="EF-hand" evidence="8">
    <location>
        <begin position="39"/>
        <end position="74"/>
    </location>
</feature>
<dbReference type="AlphaFoldDB" id="A0A444UY07"/>
<evidence type="ECO:0000313" key="9">
    <source>
        <dbReference type="EMBL" id="RXM93073.1"/>
    </source>
</evidence>
<gene>
    <name evidence="9" type="ORF">EOD39_19466</name>
</gene>
<keyword evidence="5" id="KW-0514">Muscle protein</keyword>
<dbReference type="InterPro" id="IPR018247">
    <property type="entry name" value="EF_Hand_1_Ca_BS"/>
</dbReference>
<keyword evidence="3" id="KW-0677">Repeat</keyword>
<dbReference type="Gene3D" id="1.10.238.10">
    <property type="entry name" value="EF-hand"/>
    <property type="match status" value="1"/>
</dbReference>
<feature type="binding site" evidence="6">
    <location>
        <position position="56"/>
    </location>
    <ligand>
        <name>Ca(2+)</name>
        <dbReference type="ChEBI" id="CHEBI:29108"/>
        <label>1</label>
    </ligand>
</feature>
<evidence type="ECO:0000256" key="4">
    <source>
        <dbReference type="ARBA" id="ARBA00022837"/>
    </source>
</evidence>
<keyword evidence="2 6" id="KW-0479">Metal-binding</keyword>
<dbReference type="SUPFAM" id="SSF47473">
    <property type="entry name" value="EF-hand"/>
    <property type="match status" value="1"/>
</dbReference>
<comment type="caution">
    <text evidence="9">The sequence shown here is derived from an EMBL/GenBank/DDBJ whole genome shotgun (WGS) entry which is preliminary data.</text>
</comment>